<evidence type="ECO:0000259" key="5">
    <source>
        <dbReference type="Pfam" id="PF00501"/>
    </source>
</evidence>
<dbReference type="Gene3D" id="3.40.50.12780">
    <property type="entry name" value="N-terminal domain of ligase-like"/>
    <property type="match status" value="2"/>
</dbReference>
<feature type="transmembrane region" description="Helical" evidence="4">
    <location>
        <begin position="972"/>
        <end position="993"/>
    </location>
</feature>
<keyword evidence="2" id="KW-0276">Fatty acid metabolism</keyword>
<keyword evidence="4" id="KW-0472">Membrane</keyword>
<reference evidence="6" key="1">
    <citation type="submission" date="2021-02" db="EMBL/GenBank/DDBJ databases">
        <authorList>
            <person name="Nowell W R."/>
        </authorList>
    </citation>
    <scope>NUCLEOTIDE SEQUENCE</scope>
</reference>
<dbReference type="GO" id="GO:0016020">
    <property type="term" value="C:membrane"/>
    <property type="evidence" value="ECO:0007669"/>
    <property type="project" value="TreeGrafter"/>
</dbReference>
<dbReference type="OrthoDB" id="1700726at2759"/>
<dbReference type="EMBL" id="CAJNOJ010000026">
    <property type="protein sequence ID" value="CAF0869259.1"/>
    <property type="molecule type" value="Genomic_DNA"/>
</dbReference>
<feature type="transmembrane region" description="Helical" evidence="4">
    <location>
        <begin position="678"/>
        <end position="701"/>
    </location>
</feature>
<dbReference type="InterPro" id="IPR020845">
    <property type="entry name" value="AMP-binding_CS"/>
</dbReference>
<keyword evidence="1" id="KW-0436">Ligase</keyword>
<feature type="transmembrane region" description="Helical" evidence="4">
    <location>
        <begin position="5"/>
        <end position="24"/>
    </location>
</feature>
<evidence type="ECO:0000256" key="2">
    <source>
        <dbReference type="ARBA" id="ARBA00022832"/>
    </source>
</evidence>
<accession>A0A813XSM9</accession>
<keyword evidence="4" id="KW-1133">Transmembrane helix</keyword>
<dbReference type="Proteomes" id="UP000663852">
    <property type="component" value="Unassembled WGS sequence"/>
</dbReference>
<evidence type="ECO:0000313" key="7">
    <source>
        <dbReference type="Proteomes" id="UP000663852"/>
    </source>
</evidence>
<protein>
    <recommendedName>
        <fullName evidence="3">long-chain-fatty-acid--CoA ligase</fullName>
        <ecNumber evidence="3">6.2.1.3</ecNumber>
    </recommendedName>
</protein>
<dbReference type="GO" id="GO:0005783">
    <property type="term" value="C:endoplasmic reticulum"/>
    <property type="evidence" value="ECO:0007669"/>
    <property type="project" value="TreeGrafter"/>
</dbReference>
<keyword evidence="4" id="KW-0812">Transmembrane</keyword>
<dbReference type="EC" id="6.2.1.3" evidence="3"/>
<evidence type="ECO:0000256" key="1">
    <source>
        <dbReference type="ARBA" id="ARBA00022598"/>
    </source>
</evidence>
<evidence type="ECO:0000313" key="6">
    <source>
        <dbReference type="EMBL" id="CAF0869259.1"/>
    </source>
</evidence>
<dbReference type="PANTHER" id="PTHR43272:SF107">
    <property type="entry name" value="LONG-CHAIN-FATTY-ACID--COA LIGASE 5"/>
    <property type="match status" value="1"/>
</dbReference>
<proteinExistence type="predicted"/>
<evidence type="ECO:0000256" key="3">
    <source>
        <dbReference type="ARBA" id="ARBA00026121"/>
    </source>
</evidence>
<gene>
    <name evidence="6" type="ORF">EDS130_LOCUS8202</name>
</gene>
<dbReference type="PANTHER" id="PTHR43272">
    <property type="entry name" value="LONG-CHAIN-FATTY-ACID--COA LIGASE"/>
    <property type="match status" value="1"/>
</dbReference>
<keyword evidence="2" id="KW-0443">Lipid metabolism</keyword>
<dbReference type="GO" id="GO:0004467">
    <property type="term" value="F:long-chain fatty acid-CoA ligase activity"/>
    <property type="evidence" value="ECO:0007669"/>
    <property type="project" value="UniProtKB-EC"/>
</dbReference>
<organism evidence="6 7">
    <name type="scientific">Adineta ricciae</name>
    <name type="common">Rotifer</name>
    <dbReference type="NCBI Taxonomy" id="249248"/>
    <lineage>
        <taxon>Eukaryota</taxon>
        <taxon>Metazoa</taxon>
        <taxon>Spiralia</taxon>
        <taxon>Gnathifera</taxon>
        <taxon>Rotifera</taxon>
        <taxon>Eurotatoria</taxon>
        <taxon>Bdelloidea</taxon>
        <taxon>Adinetida</taxon>
        <taxon>Adinetidae</taxon>
        <taxon>Adineta</taxon>
    </lineage>
</organism>
<name>A0A813XSM9_ADIRI</name>
<comment type="caution">
    <text evidence="6">The sequence shown here is derived from an EMBL/GenBank/DDBJ whole genome shotgun (WGS) entry which is preliminary data.</text>
</comment>
<dbReference type="InterPro" id="IPR042099">
    <property type="entry name" value="ANL_N_sf"/>
</dbReference>
<dbReference type="SUPFAM" id="SSF56801">
    <property type="entry name" value="Acetyl-CoA synthetase-like"/>
    <property type="match status" value="2"/>
</dbReference>
<feature type="domain" description="AMP-dependent synthetase/ligase" evidence="5">
    <location>
        <begin position="81"/>
        <end position="494"/>
    </location>
</feature>
<dbReference type="InterPro" id="IPR000873">
    <property type="entry name" value="AMP-dep_synth/lig_dom"/>
</dbReference>
<dbReference type="Pfam" id="PF00501">
    <property type="entry name" value="AMP-binding"/>
    <property type="match status" value="2"/>
</dbReference>
<feature type="domain" description="AMP-dependent synthetase/ligase" evidence="5">
    <location>
        <begin position="772"/>
        <end position="1177"/>
    </location>
</feature>
<dbReference type="PROSITE" id="PS00455">
    <property type="entry name" value="AMP_BINDING"/>
    <property type="match status" value="2"/>
</dbReference>
<evidence type="ECO:0000256" key="4">
    <source>
        <dbReference type="SAM" id="Phobius"/>
    </source>
</evidence>
<sequence>MVIIIVTVIVVVISILLQYFFSLFEILFKKPLPPKGAVEVDSKEHVYAHPDFVDHLQDPKTFEVQTIYEGYLHGVKISGDRPQFSYRQSSSEPFKSYSYNQVNKMIQEIGSGIINTGLKPENDTFFGIYGSCTMNYALCLYSAWPYSMVPIGIYDSLGRDGVRFIIKQSEVKLIFVDDLQRMKNLIEWKDDTLALKTIVCFVEPTETLISQAKEKNLDIISFEKLKENGRNHLVPVVPPKPSDTAMIMYTSGSTGEPKGCIITHENFVYAMYGIASALDILQVTETPRVMNYLPLAHLFGCGTVISISYLGGEIGFWQGKVERLPDDFRDFKPTIVTMVPRLLNKLYDKVRLELRKKGLLGRFLFHLAIRSKLALIRRGNFSQDTLWDKLIFEKVRQGFGGRVNRVISSSAPLSPEVCRFSRAAFSCFFVESYGQTECVIGCSQTVHDIESGETGIPTSLNHVKLVDVPEKNYYAKDGVGEICLRSKAVFKGYLKEEAKTREAIDEQGWLHTGDIGRWTPHKTMKIVDRKKNMYKLSQGEYVAPEKIEDVYARSRFISQIFVYGDSFESFLVAIVVLDDDYVKKWAATEGHHVQASEPDEKLKQIVLDDMTREGKKRGLMSYEQVKNIEFIKEAFTIENGLLTPTFKARRIIDDTFRTSNTWTKLFIQIRSHLSSTNFINMFTVLIAVFVVFTTVLLEYLFSFLRILLKKPLSPTGAVEIDLTEHIYAHPDCTQHLQETKAFGVDTLYGVLQHGIQLAAKKPLFSYREASNQSFKSYTHTEVFEILKEIGSGVVHFGLKPENDTFFGIYGSCTMNYALCLYSAWPYSMVPVGIYDSLGRDGVRFIIKQTEVKLIFADDLQRVTNLIEWKDETSTLKTIVCFLEPTKELMERATEKNLNLITLAHLRELGRQNPTPVVEPKPSDTAIIMYTSGSTGEPKGCIITHEAFVNALHGLVNSIGLLDFLRRKETPRVLNYLPLAHVFGCATILALTYLGGEIGFWQGKVDKLIDDFHDFKPSIITMVPRLLNKLYDRVRSESRKKGLIGRILFRLAVRSKLEFIRRGDFSQNTIWDKLIFHKVRQSFGGKMSCVVSTSAPLSAEVCAFSRAAFSCMFIECYGQTECIIGCSQTPNHVKPGETGIPTIMNYIKLVDVPEKEYYAKDGVGEICISSPALFKGYLKDEAKTREAIDEQGWLHTGDIGRWTPHKTMQIIDRKKNMYKLSQGEYIAPEKIEDVYARSRFISLVFVYGDSFESFLVAIVVLDDDYVKKWAATEGHHVQASEPDEKLKQIVLDDMTREGKKRGLMSYEQVKNIEFIKEAFTIENGLLTPTFKSRRYAVEKKYKNVFVNMYKSANNA</sequence>